<dbReference type="RefSeq" id="WP_235130486.1">
    <property type="nucleotide sequence ID" value="NZ_JACSGT010000001.1"/>
</dbReference>
<sequence>MKASYKKLWCIRAKVLVLVVFCLAQISINAQLYVSKNALVVNEISTNSNNDSLVSKNLNEIYASKNAIIIADNKKYNCAPKQLYAKTTDNTKKAITSQKISVKKTIAHYAATSYRAHVISKTSCLDSIKVIINGDIEQRNNSLQERLKDLLSKYSLKSTDLTDSIKNKMNLSDILLLEDLQKIQEENIKKAERYNLLLNDIYVVEIMPIINFIDLEISKYCKKKKIKILYNLQDINKDLFYYNKKIDLTKEIVEKINNKLFINRK</sequence>
<dbReference type="EMBL" id="JACSGT010000001">
    <property type="protein sequence ID" value="MCF2218781.1"/>
    <property type="molecule type" value="Genomic_DNA"/>
</dbReference>
<proteinExistence type="predicted"/>
<organism evidence="1 2">
    <name type="scientific">Chryseobacterium indicum</name>
    <dbReference type="NCBI Taxonomy" id="2766954"/>
    <lineage>
        <taxon>Bacteria</taxon>
        <taxon>Pseudomonadati</taxon>
        <taxon>Bacteroidota</taxon>
        <taxon>Flavobacteriia</taxon>
        <taxon>Flavobacteriales</taxon>
        <taxon>Weeksellaceae</taxon>
        <taxon>Chryseobacterium group</taxon>
        <taxon>Chryseobacterium</taxon>
    </lineage>
</organism>
<evidence type="ECO:0000313" key="1">
    <source>
        <dbReference type="EMBL" id="MCF2218781.1"/>
    </source>
</evidence>
<gene>
    <name evidence="1" type="ORF">H9Q08_05645</name>
</gene>
<name>A0ABS9C2K7_9FLAO</name>
<protein>
    <submittedName>
        <fullName evidence="1">Uncharacterized protein</fullName>
    </submittedName>
</protein>
<keyword evidence="2" id="KW-1185">Reference proteome</keyword>
<accession>A0ABS9C2K7</accession>
<evidence type="ECO:0000313" key="2">
    <source>
        <dbReference type="Proteomes" id="UP001430374"/>
    </source>
</evidence>
<dbReference type="Proteomes" id="UP001430374">
    <property type="component" value="Unassembled WGS sequence"/>
</dbReference>
<comment type="caution">
    <text evidence="1">The sequence shown here is derived from an EMBL/GenBank/DDBJ whole genome shotgun (WGS) entry which is preliminary data.</text>
</comment>
<reference evidence="1" key="1">
    <citation type="submission" date="2021-08" db="EMBL/GenBank/DDBJ databases">
        <title>Complete genome sequence of Chryseobacterium sp strain PS-8.</title>
        <authorList>
            <person name="Das S.K."/>
        </authorList>
    </citation>
    <scope>NUCLEOTIDE SEQUENCE</scope>
    <source>
        <strain evidence="1">PS-8</strain>
    </source>
</reference>